<feature type="transmembrane region" description="Helical" evidence="1">
    <location>
        <begin position="12"/>
        <end position="30"/>
    </location>
</feature>
<feature type="transmembrane region" description="Helical" evidence="1">
    <location>
        <begin position="94"/>
        <end position="114"/>
    </location>
</feature>
<protein>
    <submittedName>
        <fullName evidence="2">Uncharacterized protein</fullName>
    </submittedName>
</protein>
<name>A0A3A6PH50_9BACL</name>
<evidence type="ECO:0000256" key="1">
    <source>
        <dbReference type="SAM" id="Phobius"/>
    </source>
</evidence>
<proteinExistence type="predicted"/>
<evidence type="ECO:0000313" key="2">
    <source>
        <dbReference type="EMBL" id="RJX39066.1"/>
    </source>
</evidence>
<feature type="transmembrane region" description="Helical" evidence="1">
    <location>
        <begin position="42"/>
        <end position="59"/>
    </location>
</feature>
<keyword evidence="1" id="KW-0812">Transmembrane</keyword>
<dbReference type="Proteomes" id="UP000267798">
    <property type="component" value="Unassembled WGS sequence"/>
</dbReference>
<dbReference type="OrthoDB" id="2438344at2"/>
<keyword evidence="1" id="KW-0472">Membrane</keyword>
<evidence type="ECO:0000313" key="3">
    <source>
        <dbReference type="Proteomes" id="UP000267798"/>
    </source>
</evidence>
<keyword evidence="1" id="KW-1133">Transmembrane helix</keyword>
<keyword evidence="3" id="KW-1185">Reference proteome</keyword>
<dbReference type="RefSeq" id="WP_120112102.1">
    <property type="nucleotide sequence ID" value="NZ_QXQB01000003.1"/>
</dbReference>
<comment type="caution">
    <text evidence="2">The sequence shown here is derived from an EMBL/GenBank/DDBJ whole genome shotgun (WGS) entry which is preliminary data.</text>
</comment>
<organism evidence="2 3">
    <name type="scientific">Paenibacillus pinisoli</name>
    <dbReference type="NCBI Taxonomy" id="1276110"/>
    <lineage>
        <taxon>Bacteria</taxon>
        <taxon>Bacillati</taxon>
        <taxon>Bacillota</taxon>
        <taxon>Bacilli</taxon>
        <taxon>Bacillales</taxon>
        <taxon>Paenibacillaceae</taxon>
        <taxon>Paenibacillus</taxon>
    </lineage>
</organism>
<sequence>MSLELDLPQNIIAVTASIVGWTIVLCWIILRYRKLQEKPAIWKMILAALVGILSISIHVSVFSTAVKLSVVPIGVLLVFLFMRNGTWSTYRRFAWIGFFSSYILVATTLLGSWLHQTVYDKTDPATYLADIQQVQVIGIHPSAGHIGWDQAMFEKRLPDLLLEQSYNTLDWYYESRPAGETMHASEKFPYALLGAKPSWGSGYESAVFLESDGKGLLIQTAERHYYFRSEEPLVKLEVTAHED</sequence>
<accession>A0A3A6PH50</accession>
<gene>
    <name evidence="2" type="ORF">D3P09_16330</name>
</gene>
<dbReference type="EMBL" id="QXQB01000003">
    <property type="protein sequence ID" value="RJX39066.1"/>
    <property type="molecule type" value="Genomic_DNA"/>
</dbReference>
<dbReference type="AlphaFoldDB" id="A0A3A6PH50"/>
<feature type="transmembrane region" description="Helical" evidence="1">
    <location>
        <begin position="65"/>
        <end position="82"/>
    </location>
</feature>
<reference evidence="2 3" key="1">
    <citation type="submission" date="2018-09" db="EMBL/GenBank/DDBJ databases">
        <title>Paenibacillus aracenensis nov. sp. isolated from a cave in southern Spain.</title>
        <authorList>
            <person name="Jurado V."/>
            <person name="Gutierrez-Patricio S."/>
            <person name="Gonzalez-Pimentel J.L."/>
            <person name="Miller A.Z."/>
            <person name="Laiz L."/>
            <person name="Saiz-Jimenez C."/>
        </authorList>
    </citation>
    <scope>NUCLEOTIDE SEQUENCE [LARGE SCALE GENOMIC DNA]</scope>
    <source>
        <strain evidence="2 3">JCM 19203</strain>
    </source>
</reference>